<feature type="compositionally biased region" description="Basic and acidic residues" evidence="1">
    <location>
        <begin position="31"/>
        <end position="44"/>
    </location>
</feature>
<dbReference type="EMBL" id="BGPR01000964">
    <property type="protein sequence ID" value="GBM41490.1"/>
    <property type="molecule type" value="Genomic_DNA"/>
</dbReference>
<evidence type="ECO:0000256" key="1">
    <source>
        <dbReference type="SAM" id="MobiDB-lite"/>
    </source>
</evidence>
<accession>A0A4Y2FIW2</accession>
<proteinExistence type="predicted"/>
<evidence type="ECO:0000313" key="2">
    <source>
        <dbReference type="EMBL" id="GBM41490.1"/>
    </source>
</evidence>
<comment type="caution">
    <text evidence="2">The sequence shown here is derived from an EMBL/GenBank/DDBJ whole genome shotgun (WGS) entry which is preliminary data.</text>
</comment>
<dbReference type="AlphaFoldDB" id="A0A4Y2FIW2"/>
<gene>
    <name evidence="2" type="ORF">AVEN_229119_1</name>
</gene>
<reference evidence="2 3" key="1">
    <citation type="journal article" date="2019" name="Sci. Rep.">
        <title>Orb-weaving spider Araneus ventricosus genome elucidates the spidroin gene catalogue.</title>
        <authorList>
            <person name="Kono N."/>
            <person name="Nakamura H."/>
            <person name="Ohtoshi R."/>
            <person name="Moran D.A.P."/>
            <person name="Shinohara A."/>
            <person name="Yoshida Y."/>
            <person name="Fujiwara M."/>
            <person name="Mori M."/>
            <person name="Tomita M."/>
            <person name="Arakawa K."/>
        </authorList>
    </citation>
    <scope>NUCLEOTIDE SEQUENCE [LARGE SCALE GENOMIC DNA]</scope>
</reference>
<organism evidence="2 3">
    <name type="scientific">Araneus ventricosus</name>
    <name type="common">Orbweaver spider</name>
    <name type="synonym">Epeira ventricosa</name>
    <dbReference type="NCBI Taxonomy" id="182803"/>
    <lineage>
        <taxon>Eukaryota</taxon>
        <taxon>Metazoa</taxon>
        <taxon>Ecdysozoa</taxon>
        <taxon>Arthropoda</taxon>
        <taxon>Chelicerata</taxon>
        <taxon>Arachnida</taxon>
        <taxon>Araneae</taxon>
        <taxon>Araneomorphae</taxon>
        <taxon>Entelegynae</taxon>
        <taxon>Araneoidea</taxon>
        <taxon>Araneidae</taxon>
        <taxon>Araneus</taxon>
    </lineage>
</organism>
<feature type="region of interest" description="Disordered" evidence="1">
    <location>
        <begin position="1"/>
        <end position="56"/>
    </location>
</feature>
<name>A0A4Y2FIW2_ARAVE</name>
<keyword evidence="3" id="KW-1185">Reference proteome</keyword>
<feature type="compositionally biased region" description="Acidic residues" evidence="1">
    <location>
        <begin position="10"/>
        <end position="29"/>
    </location>
</feature>
<sequence>MECLRKLLAETDEDPDLDNEDNGPEDTLEEIFPHHESFGEHDTESESDGDSANEDMNNLELFSSKVGTFRENIRCHTIVTRLPGTKGPLEDVTSHVNN</sequence>
<evidence type="ECO:0000313" key="3">
    <source>
        <dbReference type="Proteomes" id="UP000499080"/>
    </source>
</evidence>
<protein>
    <submittedName>
        <fullName evidence="2">Uncharacterized protein</fullName>
    </submittedName>
</protein>
<dbReference type="Proteomes" id="UP000499080">
    <property type="component" value="Unassembled WGS sequence"/>
</dbReference>